<accession>A0A0J0XNF4</accession>
<dbReference type="GO" id="GO:0005739">
    <property type="term" value="C:mitochondrion"/>
    <property type="evidence" value="ECO:0007669"/>
    <property type="project" value="TreeGrafter"/>
</dbReference>
<dbReference type="Pfam" id="PF10032">
    <property type="entry name" value="Pho88"/>
    <property type="match status" value="1"/>
</dbReference>
<feature type="transmembrane region" description="Helical" evidence="1">
    <location>
        <begin position="46"/>
        <end position="64"/>
    </location>
</feature>
<keyword evidence="1" id="KW-0472">Membrane</keyword>
<keyword evidence="3" id="KW-1185">Reference proteome</keyword>
<proteinExistence type="predicted"/>
<evidence type="ECO:0000256" key="1">
    <source>
        <dbReference type="SAM" id="Phobius"/>
    </source>
</evidence>
<evidence type="ECO:0000313" key="3">
    <source>
        <dbReference type="Proteomes" id="UP000053611"/>
    </source>
</evidence>
<dbReference type="EMBL" id="KQ087203">
    <property type="protein sequence ID" value="KLT42607.1"/>
    <property type="molecule type" value="Genomic_DNA"/>
</dbReference>
<dbReference type="InterPro" id="IPR012098">
    <property type="entry name" value="SND3_fun"/>
</dbReference>
<dbReference type="PANTHER" id="PTHR28112">
    <property type="entry name" value="SRP-INDEPENDENT TARGETING PROTEIN 3"/>
    <property type="match status" value="1"/>
</dbReference>
<name>A0A0J0XNF4_9TREE</name>
<dbReference type="GO" id="GO:0045047">
    <property type="term" value="P:protein targeting to ER"/>
    <property type="evidence" value="ECO:0007669"/>
    <property type="project" value="InterPro"/>
</dbReference>
<gene>
    <name evidence="2" type="ORF">CC85DRAFT_285339</name>
</gene>
<dbReference type="AlphaFoldDB" id="A0A0J0XNF4"/>
<protein>
    <submittedName>
        <fullName evidence="2">Uncharacterized protein</fullName>
    </submittedName>
</protein>
<keyword evidence="1" id="KW-0812">Transmembrane</keyword>
<dbReference type="GeneID" id="28983681"/>
<reference evidence="2 3" key="1">
    <citation type="submission" date="2015-03" db="EMBL/GenBank/DDBJ databases">
        <title>Genomics and transcriptomics of the oil-accumulating basidiomycete yeast T. oleaginosus allow insights into substrate utilization and the diverse evolutionary trajectories of mating systems in fungi.</title>
        <authorList>
            <consortium name="DOE Joint Genome Institute"/>
            <person name="Kourist R."/>
            <person name="Kracht O."/>
            <person name="Bracharz F."/>
            <person name="Lipzen A."/>
            <person name="Nolan M."/>
            <person name="Ohm R."/>
            <person name="Grigoriev I."/>
            <person name="Sun S."/>
            <person name="Heitman J."/>
            <person name="Bruck T."/>
            <person name="Nowrousian M."/>
        </authorList>
    </citation>
    <scope>NUCLEOTIDE SEQUENCE [LARGE SCALE GENOMIC DNA]</scope>
    <source>
        <strain evidence="2 3">IBC0246</strain>
    </source>
</reference>
<dbReference type="PANTHER" id="PTHR28112:SF1">
    <property type="entry name" value="SRP-INDEPENDENT TARGETING PROTEIN 3"/>
    <property type="match status" value="1"/>
</dbReference>
<organism evidence="2 3">
    <name type="scientific">Cutaneotrichosporon oleaginosum</name>
    <dbReference type="NCBI Taxonomy" id="879819"/>
    <lineage>
        <taxon>Eukaryota</taxon>
        <taxon>Fungi</taxon>
        <taxon>Dikarya</taxon>
        <taxon>Basidiomycota</taxon>
        <taxon>Agaricomycotina</taxon>
        <taxon>Tremellomycetes</taxon>
        <taxon>Trichosporonales</taxon>
        <taxon>Trichosporonaceae</taxon>
        <taxon>Cutaneotrichosporon</taxon>
    </lineage>
</organism>
<dbReference type="STRING" id="879819.A0A0J0XNF4"/>
<sequence length="275" mass="29038">MAIPAPLRNRKVLDKVGTMLAVRVAATAVTKQLDITNADTIRYVRVVYLLIQLASVAVFVYVLMKVNAKNDRTVIKTKPSRTIARIKAIVLRVITGKQVEDPQAHELLTTTVWEHDALAAKAAIKGVVRSVVLMGGVALLLGWNKMLIAPCISQPVATFRHALFQLHILNEKPVGDLAREATPEQLAAADKAAAEKEKAANGNGHAAGDDEQVNGIDEKADVLDEKAAIKSDVPLSKAVGSSEKAPLEADIAGAIGEVIEAIAGAGAGGPCCHNC</sequence>
<dbReference type="Proteomes" id="UP000053611">
    <property type="component" value="Unassembled WGS sequence"/>
</dbReference>
<keyword evidence="1" id="KW-1133">Transmembrane helix</keyword>
<dbReference type="RefSeq" id="XP_018279098.1">
    <property type="nucleotide sequence ID" value="XM_018423078.1"/>
</dbReference>
<dbReference type="GO" id="GO:0005783">
    <property type="term" value="C:endoplasmic reticulum"/>
    <property type="evidence" value="ECO:0007669"/>
    <property type="project" value="InterPro"/>
</dbReference>
<evidence type="ECO:0000313" key="2">
    <source>
        <dbReference type="EMBL" id="KLT42607.1"/>
    </source>
</evidence>